<keyword evidence="2" id="KW-1185">Reference proteome</keyword>
<name>A0A310SB17_9HYME</name>
<proteinExistence type="predicted"/>
<dbReference type="EMBL" id="KQ764883">
    <property type="protein sequence ID" value="OAD54265.1"/>
    <property type="molecule type" value="Genomic_DNA"/>
</dbReference>
<sequence>MYQNSPNVHINCLLLDDYQERNTPFAIFDVLFTCSKAEILLLISGLLEHDINDTRGMFMRRH</sequence>
<evidence type="ECO:0000313" key="1">
    <source>
        <dbReference type="EMBL" id="OAD54265.1"/>
    </source>
</evidence>
<accession>A0A310SB17</accession>
<organism evidence="1 2">
    <name type="scientific">Eufriesea mexicana</name>
    <dbReference type="NCBI Taxonomy" id="516756"/>
    <lineage>
        <taxon>Eukaryota</taxon>
        <taxon>Metazoa</taxon>
        <taxon>Ecdysozoa</taxon>
        <taxon>Arthropoda</taxon>
        <taxon>Hexapoda</taxon>
        <taxon>Insecta</taxon>
        <taxon>Pterygota</taxon>
        <taxon>Neoptera</taxon>
        <taxon>Endopterygota</taxon>
        <taxon>Hymenoptera</taxon>
        <taxon>Apocrita</taxon>
        <taxon>Aculeata</taxon>
        <taxon>Apoidea</taxon>
        <taxon>Anthophila</taxon>
        <taxon>Apidae</taxon>
        <taxon>Eufriesea</taxon>
    </lineage>
</organism>
<gene>
    <name evidence="1" type="ORF">WN48_08098</name>
</gene>
<dbReference type="Proteomes" id="UP000250275">
    <property type="component" value="Unassembled WGS sequence"/>
</dbReference>
<protein>
    <submittedName>
        <fullName evidence="1">Uncharacterized protein</fullName>
    </submittedName>
</protein>
<evidence type="ECO:0000313" key="2">
    <source>
        <dbReference type="Proteomes" id="UP000250275"/>
    </source>
</evidence>
<reference evidence="1 2" key="1">
    <citation type="submission" date="2015-07" db="EMBL/GenBank/DDBJ databases">
        <title>The genome of Eufriesea mexicana.</title>
        <authorList>
            <person name="Pan H."/>
            <person name="Kapheim K."/>
        </authorList>
    </citation>
    <scope>NUCLEOTIDE SEQUENCE [LARGE SCALE GENOMIC DNA]</scope>
    <source>
        <strain evidence="1">0111107269</strain>
        <tissue evidence="1">Whole body</tissue>
    </source>
</reference>
<dbReference type="AlphaFoldDB" id="A0A310SB17"/>